<dbReference type="Proteomes" id="UP000018922">
    <property type="component" value="Chromosome I"/>
</dbReference>
<dbReference type="KEGG" id="mgy:MGMSRv2__1590"/>
<evidence type="ECO:0000313" key="8">
    <source>
        <dbReference type="EMBL" id="CDK98805.1"/>
    </source>
</evidence>
<evidence type="ECO:0000256" key="1">
    <source>
        <dbReference type="ARBA" id="ARBA00004127"/>
    </source>
</evidence>
<dbReference type="GO" id="GO:0012505">
    <property type="term" value="C:endomembrane system"/>
    <property type="evidence" value="ECO:0007669"/>
    <property type="project" value="UniProtKB-SubCell"/>
</dbReference>
<evidence type="ECO:0000256" key="6">
    <source>
        <dbReference type="ARBA" id="ARBA00023136"/>
    </source>
</evidence>
<dbReference type="InterPro" id="IPR012430">
    <property type="entry name" value="TMEM43_fam"/>
</dbReference>
<dbReference type="AlphaFoldDB" id="V6EZZ2"/>
<evidence type="ECO:0000256" key="4">
    <source>
        <dbReference type="ARBA" id="ARBA00022824"/>
    </source>
</evidence>
<protein>
    <recommendedName>
        <fullName evidence="10">Protein containing DUF1625</fullName>
    </recommendedName>
</protein>
<dbReference type="PANTHER" id="PTHR13416:SF2">
    <property type="entry name" value="TRANSMEMBRANE PROTEIN 43"/>
    <property type="match status" value="1"/>
</dbReference>
<dbReference type="HOGENOM" id="CLU_042602_1_0_5"/>
<keyword evidence="5 7" id="KW-1133">Transmembrane helix</keyword>
<dbReference type="STRING" id="1430440.MGMSRv2__1590"/>
<evidence type="ECO:0000256" key="7">
    <source>
        <dbReference type="SAM" id="Phobius"/>
    </source>
</evidence>
<accession>V6EZZ2</accession>
<evidence type="ECO:0000256" key="2">
    <source>
        <dbReference type="ARBA" id="ARBA00004586"/>
    </source>
</evidence>
<dbReference type="Pfam" id="PF07787">
    <property type="entry name" value="TMEM43"/>
    <property type="match status" value="1"/>
</dbReference>
<dbReference type="GO" id="GO:0071763">
    <property type="term" value="P:nuclear membrane organization"/>
    <property type="evidence" value="ECO:0007669"/>
    <property type="project" value="TreeGrafter"/>
</dbReference>
<name>V6EZZ2_MAGGM</name>
<organism evidence="8 9">
    <name type="scientific">Magnetospirillum gryphiswaldense (strain DSM 6361 / JCM 21280 / NBRC 15271 / MSR-1)</name>
    <dbReference type="NCBI Taxonomy" id="431944"/>
    <lineage>
        <taxon>Bacteria</taxon>
        <taxon>Pseudomonadati</taxon>
        <taxon>Pseudomonadota</taxon>
        <taxon>Alphaproteobacteria</taxon>
        <taxon>Rhodospirillales</taxon>
        <taxon>Rhodospirillaceae</taxon>
        <taxon>Magnetospirillum</taxon>
    </lineage>
</organism>
<dbReference type="eggNOG" id="COG0628">
    <property type="taxonomic scope" value="Bacteria"/>
</dbReference>
<dbReference type="EMBL" id="HG794546">
    <property type="protein sequence ID" value="CDK98805.1"/>
    <property type="molecule type" value="Genomic_DNA"/>
</dbReference>
<keyword evidence="6 7" id="KW-0472">Membrane</keyword>
<evidence type="ECO:0000256" key="3">
    <source>
        <dbReference type="ARBA" id="ARBA00022692"/>
    </source>
</evidence>
<keyword evidence="9" id="KW-1185">Reference proteome</keyword>
<keyword evidence="3 7" id="KW-0812">Transmembrane</keyword>
<feature type="transmembrane region" description="Helical" evidence="7">
    <location>
        <begin position="289"/>
        <end position="314"/>
    </location>
</feature>
<keyword evidence="4" id="KW-0256">Endoplasmic reticulum</keyword>
<evidence type="ECO:0000256" key="5">
    <source>
        <dbReference type="ARBA" id="ARBA00022989"/>
    </source>
</evidence>
<feature type="transmembrane region" description="Helical" evidence="7">
    <location>
        <begin position="354"/>
        <end position="370"/>
    </location>
</feature>
<sequence length="380" mass="41131">MADDDSFTVTQHRNWFSRFGDSIAGVIVGLLLFAVSFVVLFWNESRAVDAITALDLGAKTVVSVSAERVDPANQGRLIHLSGPVTVPAALEDKQFRVSAANALRLSRQVEMYQWVETEEQKTEKSVGGGETTTTTYRYSRQWREGAVESSRFKRPEGHHNPAMHHTSRRIDVQGAKIGAFTLDHSQITQLDAFEPLPVTGDTPAPQGFRWVGEQLYRGTSPQDPQVGDLRVGFSMVPATSLSVVAAQSGSTLAEYTTNQGYGINLSAIGTHTAAAMFTQAKRDEATLTWILRGAGFLLMLFGLMLMSSPLHWLASLLPLLESLVSAATFVMALAVAIPLTLVTIALAWLTYRPLLAGGLILGGLAGAFIIKRMAGKKVAT</sequence>
<reference evidence="8 9" key="1">
    <citation type="journal article" date="2014" name="Genome Announc.">
        <title>Complete genome sequence of Magnetospirillum gryphiswaldense MSR-1.</title>
        <authorList>
            <person name="Wang X."/>
            <person name="Wang Q."/>
            <person name="Zhang W."/>
            <person name="Wang Y."/>
            <person name="Li L."/>
            <person name="Wen T."/>
            <person name="Zhang T."/>
            <person name="Zhang Y."/>
            <person name="Xu J."/>
            <person name="Hu J."/>
            <person name="Li S."/>
            <person name="Liu L."/>
            <person name="Liu J."/>
            <person name="Jiang W."/>
            <person name="Tian J."/>
            <person name="Li Y."/>
            <person name="Schuler D."/>
            <person name="Wang L."/>
            <person name="Li J."/>
        </authorList>
    </citation>
    <scope>NUCLEOTIDE SEQUENCE [LARGE SCALE GENOMIC DNA]</scope>
    <source>
        <strain evidence="9">DSM 6361 / JCM 21280 / NBRC 15271 / MSR-1</strain>
    </source>
</reference>
<gene>
    <name evidence="8" type="ordered locus">MGMSRv2__1590</name>
</gene>
<evidence type="ECO:0000313" key="9">
    <source>
        <dbReference type="Proteomes" id="UP000018922"/>
    </source>
</evidence>
<comment type="subcellular location">
    <subcellularLocation>
        <location evidence="1">Endomembrane system</location>
        <topology evidence="1">Multi-pass membrane protein</topology>
    </subcellularLocation>
    <subcellularLocation>
        <location evidence="2">Endoplasmic reticulum membrane</location>
    </subcellularLocation>
</comment>
<evidence type="ECO:0008006" key="10">
    <source>
        <dbReference type="Google" id="ProtNLM"/>
    </source>
</evidence>
<dbReference type="GO" id="GO:0006629">
    <property type="term" value="P:lipid metabolic process"/>
    <property type="evidence" value="ECO:0007669"/>
    <property type="project" value="TreeGrafter"/>
</dbReference>
<feature type="transmembrane region" description="Helical" evidence="7">
    <location>
        <begin position="23"/>
        <end position="42"/>
    </location>
</feature>
<feature type="transmembrane region" description="Helical" evidence="7">
    <location>
        <begin position="326"/>
        <end position="348"/>
    </location>
</feature>
<dbReference type="PANTHER" id="PTHR13416">
    <property type="match status" value="1"/>
</dbReference>
<proteinExistence type="predicted"/>